<gene>
    <name evidence="2" type="ORF">N7458_000210</name>
</gene>
<comment type="caution">
    <text evidence="2">The sequence shown here is derived from an EMBL/GenBank/DDBJ whole genome shotgun (WGS) entry which is preliminary data.</text>
</comment>
<dbReference type="AlphaFoldDB" id="A0AAD6CFH4"/>
<reference evidence="2" key="2">
    <citation type="journal article" date="2023" name="IMA Fungus">
        <title>Comparative genomic study of the Penicillium genus elucidates a diverse pangenome and 15 lateral gene transfer events.</title>
        <authorList>
            <person name="Petersen C."/>
            <person name="Sorensen T."/>
            <person name="Nielsen M.R."/>
            <person name="Sondergaard T.E."/>
            <person name="Sorensen J.L."/>
            <person name="Fitzpatrick D.A."/>
            <person name="Frisvad J.C."/>
            <person name="Nielsen K.L."/>
        </authorList>
    </citation>
    <scope>NUCLEOTIDE SEQUENCE</scope>
    <source>
        <strain evidence="2">IBT 16125</strain>
    </source>
</reference>
<keyword evidence="3" id="KW-1185">Reference proteome</keyword>
<evidence type="ECO:0000313" key="2">
    <source>
        <dbReference type="EMBL" id="KAJ5464524.1"/>
    </source>
</evidence>
<dbReference type="GeneID" id="81593847"/>
<accession>A0AAD6CFH4</accession>
<evidence type="ECO:0000256" key="1">
    <source>
        <dbReference type="SAM" id="MobiDB-lite"/>
    </source>
</evidence>
<dbReference type="RefSeq" id="XP_056771371.1">
    <property type="nucleotide sequence ID" value="XM_056903604.1"/>
</dbReference>
<name>A0AAD6CFH4_9EURO</name>
<dbReference type="Proteomes" id="UP001213681">
    <property type="component" value="Unassembled WGS sequence"/>
</dbReference>
<protein>
    <submittedName>
        <fullName evidence="2">Uncharacterized protein</fullName>
    </submittedName>
</protein>
<organism evidence="2 3">
    <name type="scientific">Penicillium daleae</name>
    <dbReference type="NCBI Taxonomy" id="63821"/>
    <lineage>
        <taxon>Eukaryota</taxon>
        <taxon>Fungi</taxon>
        <taxon>Dikarya</taxon>
        <taxon>Ascomycota</taxon>
        <taxon>Pezizomycotina</taxon>
        <taxon>Eurotiomycetes</taxon>
        <taxon>Eurotiomycetidae</taxon>
        <taxon>Eurotiales</taxon>
        <taxon>Aspergillaceae</taxon>
        <taxon>Penicillium</taxon>
    </lineage>
</organism>
<feature type="compositionally biased region" description="Low complexity" evidence="1">
    <location>
        <begin position="237"/>
        <end position="247"/>
    </location>
</feature>
<reference evidence="2" key="1">
    <citation type="submission" date="2022-12" db="EMBL/GenBank/DDBJ databases">
        <authorList>
            <person name="Petersen C."/>
        </authorList>
    </citation>
    <scope>NUCLEOTIDE SEQUENCE</scope>
    <source>
        <strain evidence="2">IBT 16125</strain>
    </source>
</reference>
<evidence type="ECO:0000313" key="3">
    <source>
        <dbReference type="Proteomes" id="UP001213681"/>
    </source>
</evidence>
<feature type="region of interest" description="Disordered" evidence="1">
    <location>
        <begin position="236"/>
        <end position="306"/>
    </location>
</feature>
<proteinExistence type="predicted"/>
<sequence length="306" mass="34504">MEMVEEPLRYSGYQARGKKILEWVNNPSASGCFIEACNVTWNELNDWASVGEAQTDPNSIEHREIVTDAQQRKVKGPWTLNDISSREVSPGGTAGKWNLWESFIAPGNLYITNMFRESGYHASQIAQVLYERQHPIRTLKHVIVIDVVNEDTIQFCEDELFTANNALVWPPPRPQTFVYGSAEYEGLVGTRLGTTVTYLVLGAFARGTHRISQITVEHPYRACIMIRFDIEDLNSISSPSSKGSSPGSKRRQTSDDDEEYVEGPRKRRKSPGNTDPEHYSGPARRTRKPVGGYTVLPDGRIRKPPY</sequence>
<dbReference type="EMBL" id="JAPVEA010000001">
    <property type="protein sequence ID" value="KAJ5464524.1"/>
    <property type="molecule type" value="Genomic_DNA"/>
</dbReference>